<organism evidence="6 7">
    <name type="scientific">Mycena sanguinolenta</name>
    <dbReference type="NCBI Taxonomy" id="230812"/>
    <lineage>
        <taxon>Eukaryota</taxon>
        <taxon>Fungi</taxon>
        <taxon>Dikarya</taxon>
        <taxon>Basidiomycota</taxon>
        <taxon>Agaricomycotina</taxon>
        <taxon>Agaricomycetes</taxon>
        <taxon>Agaricomycetidae</taxon>
        <taxon>Agaricales</taxon>
        <taxon>Marasmiineae</taxon>
        <taxon>Mycenaceae</taxon>
        <taxon>Mycena</taxon>
    </lineage>
</organism>
<comment type="caution">
    <text evidence="6">The sequence shown here is derived from an EMBL/GenBank/DDBJ whole genome shotgun (WGS) entry which is preliminary data.</text>
</comment>
<keyword evidence="1" id="KW-0479">Metal-binding</keyword>
<keyword evidence="2 4" id="KW-0863">Zinc-finger</keyword>
<dbReference type="PROSITE" id="PS50865">
    <property type="entry name" value="ZF_MYND_2"/>
    <property type="match status" value="1"/>
</dbReference>
<dbReference type="Proteomes" id="UP000623467">
    <property type="component" value="Unassembled WGS sequence"/>
</dbReference>
<dbReference type="GO" id="GO:0008270">
    <property type="term" value="F:zinc ion binding"/>
    <property type="evidence" value="ECO:0007669"/>
    <property type="project" value="UniProtKB-KW"/>
</dbReference>
<dbReference type="InterPro" id="IPR002893">
    <property type="entry name" value="Znf_MYND"/>
</dbReference>
<evidence type="ECO:0000256" key="2">
    <source>
        <dbReference type="ARBA" id="ARBA00022771"/>
    </source>
</evidence>
<reference evidence="6" key="1">
    <citation type="submission" date="2020-05" db="EMBL/GenBank/DDBJ databases">
        <title>Mycena genomes resolve the evolution of fungal bioluminescence.</title>
        <authorList>
            <person name="Tsai I.J."/>
        </authorList>
    </citation>
    <scope>NUCLEOTIDE SEQUENCE</scope>
    <source>
        <strain evidence="6">160909Yilan</strain>
    </source>
</reference>
<keyword evidence="7" id="KW-1185">Reference proteome</keyword>
<protein>
    <recommendedName>
        <fullName evidence="5">MYND-type domain-containing protein</fullName>
    </recommendedName>
</protein>
<evidence type="ECO:0000256" key="1">
    <source>
        <dbReference type="ARBA" id="ARBA00022723"/>
    </source>
</evidence>
<evidence type="ECO:0000256" key="4">
    <source>
        <dbReference type="PROSITE-ProRule" id="PRU00134"/>
    </source>
</evidence>
<name>A0A8H6XXA8_9AGAR</name>
<dbReference type="Pfam" id="PF01753">
    <property type="entry name" value="zf-MYND"/>
    <property type="match status" value="1"/>
</dbReference>
<evidence type="ECO:0000313" key="7">
    <source>
        <dbReference type="Proteomes" id="UP000623467"/>
    </source>
</evidence>
<dbReference type="OrthoDB" id="3040823at2759"/>
<gene>
    <name evidence="6" type="ORF">MSAN_01763700</name>
</gene>
<dbReference type="Gene3D" id="6.10.140.2220">
    <property type="match status" value="1"/>
</dbReference>
<proteinExistence type="predicted"/>
<evidence type="ECO:0000313" key="6">
    <source>
        <dbReference type="EMBL" id="KAF7348111.1"/>
    </source>
</evidence>
<evidence type="ECO:0000259" key="5">
    <source>
        <dbReference type="PROSITE" id="PS50865"/>
    </source>
</evidence>
<dbReference type="AlphaFoldDB" id="A0A8H6XXA8"/>
<accession>A0A8H6XXA8</accession>
<feature type="domain" description="MYND-type" evidence="5">
    <location>
        <begin position="425"/>
        <end position="464"/>
    </location>
</feature>
<dbReference type="EMBL" id="JACAZH010000017">
    <property type="protein sequence ID" value="KAF7348111.1"/>
    <property type="molecule type" value="Genomic_DNA"/>
</dbReference>
<keyword evidence="3" id="KW-0862">Zinc</keyword>
<evidence type="ECO:0000256" key="3">
    <source>
        <dbReference type="ARBA" id="ARBA00022833"/>
    </source>
</evidence>
<dbReference type="SUPFAM" id="SSF144232">
    <property type="entry name" value="HIT/MYND zinc finger-like"/>
    <property type="match status" value="1"/>
</dbReference>
<sequence>MSNVQLLIQRTVQRLKDSPKQILEKARRGSIPDLKDLGNFWKEVPDLVPLGVLDVFFLHLSGDKAFAEPTEANERSPASERAFYALLGLSKSAEYFLPGASHHRDPAVLKAWPGIFKWSAFFFQTRVISVPPRPAEGRRTAMDVIAMVWYCLVRADGLREVIAATKGVVEIATQLWLLEEEVPYSDFQPPIPCGAAVLDAVLVDRAATDRVLSAAGGSADRMAKIALSRARSALSGSSVVPAHLVIQLDLLSHFSYGRNHPLRLRLLQAGVIPFVTTAAGALARALNAGADLGFLDGIISCFGYLANCLESTEGFTWVTQSLKADLLIALADSSPHFARLDEEDYEMVCSLLKKTLPTYLVYRSVIQATDEGMQKFKEEQLNRVNASIAKDVWIDFQKLAEERRFVVLQAVAVKGKAATCDNVQCHKVDAKNTFRKCGACSTTLYCSKECQTIAWKEGGHKAMCKMKQQERLEGKSQAINKSDAAFFHHLSTRDARHHLPLLRRLARSKYPALRSCELLIRIDYTVVPPVYSVVPLTEADRHDTPTNGSPNAEARNEALLERVRENPDRFGLIQSKVVNGVALQLVLSVVTGNFWEHGDAEDFEFDDSDDALEESRFDTGVDDVDLMMARTTLNRFLASRGEPPAF</sequence>